<dbReference type="KEGG" id="cre:CHLRE_01g026200v5"/>
<dbReference type="Gene3D" id="1.25.40.10">
    <property type="entry name" value="Tetratricopeptide repeat domain"/>
    <property type="match status" value="1"/>
</dbReference>
<evidence type="ECO:0008006" key="4">
    <source>
        <dbReference type="Google" id="ProtNLM"/>
    </source>
</evidence>
<dbReference type="AlphaFoldDB" id="A0A2K3E6H0"/>
<keyword evidence="1" id="KW-0677">Repeat</keyword>
<dbReference type="Pfam" id="PF01535">
    <property type="entry name" value="PPR"/>
    <property type="match status" value="2"/>
</dbReference>
<sequence length="150" mass="15542">MTELTVLKVDVPLAAQEVAVVSYARGGQWQRAEALYKLLQGRGHVAAGATTQELVSALAAAGKGGEAAALLAAAAAQAGADAGALAPAHCVVARALARQGQLSEAYAMLNRMMREEMRIDPGTFSSVAASCMDHGETALAEEVLEMRDYL</sequence>
<dbReference type="Gramene" id="PNW88364">
    <property type="protein sequence ID" value="PNW88364"/>
    <property type="gene ID" value="CHLRE_01g026200v5"/>
</dbReference>
<reference evidence="2 3" key="1">
    <citation type="journal article" date="2007" name="Science">
        <title>The Chlamydomonas genome reveals the evolution of key animal and plant functions.</title>
        <authorList>
            <person name="Merchant S.S."/>
            <person name="Prochnik S.E."/>
            <person name="Vallon O."/>
            <person name="Harris E.H."/>
            <person name="Karpowicz S.J."/>
            <person name="Witman G.B."/>
            <person name="Terry A."/>
            <person name="Salamov A."/>
            <person name="Fritz-Laylin L.K."/>
            <person name="Marechal-Drouard L."/>
            <person name="Marshall W.F."/>
            <person name="Qu L.H."/>
            <person name="Nelson D.R."/>
            <person name="Sanderfoot A.A."/>
            <person name="Spalding M.H."/>
            <person name="Kapitonov V.V."/>
            <person name="Ren Q."/>
            <person name="Ferris P."/>
            <person name="Lindquist E."/>
            <person name="Shapiro H."/>
            <person name="Lucas S.M."/>
            <person name="Grimwood J."/>
            <person name="Schmutz J."/>
            <person name="Cardol P."/>
            <person name="Cerutti H."/>
            <person name="Chanfreau G."/>
            <person name="Chen C.L."/>
            <person name="Cognat V."/>
            <person name="Croft M.T."/>
            <person name="Dent R."/>
            <person name="Dutcher S."/>
            <person name="Fernandez E."/>
            <person name="Fukuzawa H."/>
            <person name="Gonzalez-Ballester D."/>
            <person name="Gonzalez-Halphen D."/>
            <person name="Hallmann A."/>
            <person name="Hanikenne M."/>
            <person name="Hippler M."/>
            <person name="Inwood W."/>
            <person name="Jabbari K."/>
            <person name="Kalanon M."/>
            <person name="Kuras R."/>
            <person name="Lefebvre P.A."/>
            <person name="Lemaire S.D."/>
            <person name="Lobanov A.V."/>
            <person name="Lohr M."/>
            <person name="Manuell A."/>
            <person name="Meier I."/>
            <person name="Mets L."/>
            <person name="Mittag M."/>
            <person name="Mittelmeier T."/>
            <person name="Moroney J.V."/>
            <person name="Moseley J."/>
            <person name="Napoli C."/>
            <person name="Nedelcu A.M."/>
            <person name="Niyogi K."/>
            <person name="Novoselov S.V."/>
            <person name="Paulsen I.T."/>
            <person name="Pazour G."/>
            <person name="Purton S."/>
            <person name="Ral J.P."/>
            <person name="Riano-Pachon D.M."/>
            <person name="Riekhof W."/>
            <person name="Rymarquis L."/>
            <person name="Schroda M."/>
            <person name="Stern D."/>
            <person name="Umen J."/>
            <person name="Willows R."/>
            <person name="Wilson N."/>
            <person name="Zimmer S.L."/>
            <person name="Allmer J."/>
            <person name="Balk J."/>
            <person name="Bisova K."/>
            <person name="Chen C.J."/>
            <person name="Elias M."/>
            <person name="Gendler K."/>
            <person name="Hauser C."/>
            <person name="Lamb M.R."/>
            <person name="Ledford H."/>
            <person name="Long J.C."/>
            <person name="Minagawa J."/>
            <person name="Page M.D."/>
            <person name="Pan J."/>
            <person name="Pootakham W."/>
            <person name="Roje S."/>
            <person name="Rose A."/>
            <person name="Stahlberg E."/>
            <person name="Terauchi A.M."/>
            <person name="Yang P."/>
            <person name="Ball S."/>
            <person name="Bowler C."/>
            <person name="Dieckmann C.L."/>
            <person name="Gladyshev V.N."/>
            <person name="Green P."/>
            <person name="Jorgensen R."/>
            <person name="Mayfield S."/>
            <person name="Mueller-Roeber B."/>
            <person name="Rajamani S."/>
            <person name="Sayre R.T."/>
            <person name="Brokstein P."/>
            <person name="Dubchak I."/>
            <person name="Goodstein D."/>
            <person name="Hornick L."/>
            <person name="Huang Y.W."/>
            <person name="Jhaveri J."/>
            <person name="Luo Y."/>
            <person name="Martinez D."/>
            <person name="Ngau W.C."/>
            <person name="Otillar B."/>
            <person name="Poliakov A."/>
            <person name="Porter A."/>
            <person name="Szajkowski L."/>
            <person name="Werner G."/>
            <person name="Zhou K."/>
            <person name="Grigoriev I.V."/>
            <person name="Rokhsar D.S."/>
            <person name="Grossman A.R."/>
        </authorList>
    </citation>
    <scope>NUCLEOTIDE SEQUENCE [LARGE SCALE GENOMIC DNA]</scope>
    <source>
        <strain evidence="3">CC-503</strain>
    </source>
</reference>
<dbReference type="GeneID" id="5715291"/>
<name>A0A2K3E6H0_CHLRE</name>
<dbReference type="InterPro" id="IPR002885">
    <property type="entry name" value="PPR_rpt"/>
</dbReference>
<evidence type="ECO:0000313" key="3">
    <source>
        <dbReference type="Proteomes" id="UP000006906"/>
    </source>
</evidence>
<evidence type="ECO:0000313" key="2">
    <source>
        <dbReference type="EMBL" id="PNW88364.1"/>
    </source>
</evidence>
<dbReference type="InParanoid" id="A0A2K3E6H0"/>
<organism evidence="2 3">
    <name type="scientific">Chlamydomonas reinhardtii</name>
    <name type="common">Chlamydomonas smithii</name>
    <dbReference type="NCBI Taxonomy" id="3055"/>
    <lineage>
        <taxon>Eukaryota</taxon>
        <taxon>Viridiplantae</taxon>
        <taxon>Chlorophyta</taxon>
        <taxon>core chlorophytes</taxon>
        <taxon>Chlorophyceae</taxon>
        <taxon>CS clade</taxon>
        <taxon>Chlamydomonadales</taxon>
        <taxon>Chlamydomonadaceae</taxon>
        <taxon>Chlamydomonas</taxon>
    </lineage>
</organism>
<evidence type="ECO:0000256" key="1">
    <source>
        <dbReference type="ARBA" id="ARBA00022737"/>
    </source>
</evidence>
<dbReference type="NCBIfam" id="TIGR00756">
    <property type="entry name" value="PPR"/>
    <property type="match status" value="1"/>
</dbReference>
<keyword evidence="3" id="KW-1185">Reference proteome</keyword>
<accession>A0A2K3E6H0</accession>
<dbReference type="RefSeq" id="XP_042928475.1">
    <property type="nucleotide sequence ID" value="XM_043058561.1"/>
</dbReference>
<dbReference type="OrthoDB" id="185373at2759"/>
<proteinExistence type="predicted"/>
<dbReference type="ExpressionAtlas" id="A0A2K3E6H0">
    <property type="expression patterns" value="baseline and differential"/>
</dbReference>
<protein>
    <recommendedName>
        <fullName evidence="4">Pentacotripeptide-repeat region of PRORP domain-containing protein</fullName>
    </recommendedName>
</protein>
<dbReference type="STRING" id="3055.A0A2K3E6H0"/>
<dbReference type="Proteomes" id="UP000006906">
    <property type="component" value="Chromosome 1"/>
</dbReference>
<gene>
    <name evidence="2" type="ORF">CHLRE_01g026200v5</name>
</gene>
<dbReference type="EMBL" id="CM008962">
    <property type="protein sequence ID" value="PNW88364.1"/>
    <property type="molecule type" value="Genomic_DNA"/>
</dbReference>
<dbReference type="InterPro" id="IPR011990">
    <property type="entry name" value="TPR-like_helical_dom_sf"/>
</dbReference>